<comment type="catalytic activity">
    <reaction evidence="1">
        <text>AMP + H2O = D-ribose 5-phosphate + adenine</text>
        <dbReference type="Rhea" id="RHEA:20129"/>
        <dbReference type="ChEBI" id="CHEBI:15377"/>
        <dbReference type="ChEBI" id="CHEBI:16708"/>
        <dbReference type="ChEBI" id="CHEBI:78346"/>
        <dbReference type="ChEBI" id="CHEBI:456215"/>
        <dbReference type="EC" id="3.2.2.4"/>
    </reaction>
</comment>
<dbReference type="InterPro" id="IPR052341">
    <property type="entry name" value="LOG_family_nucleotidases"/>
</dbReference>
<gene>
    <name evidence="3" type="ORF">NWE73_17460</name>
</gene>
<dbReference type="EMBL" id="JANRMI010000006">
    <property type="protein sequence ID" value="MDG0818174.1"/>
    <property type="molecule type" value="Genomic_DNA"/>
</dbReference>
<dbReference type="PANTHER" id="PTHR43393:SF3">
    <property type="entry name" value="LYSINE DECARBOXYLASE-LIKE PROTEIN"/>
    <property type="match status" value="1"/>
</dbReference>
<evidence type="ECO:0000256" key="2">
    <source>
        <dbReference type="RuleBase" id="RU363015"/>
    </source>
</evidence>
<sequence>MECPLRVIYFYIDKGIAMLNTAPDQDNQNQEERLFLEGRHTRGFELLRAFRIFLECIKGFRALHFVGPSITVFGSARFGKDHPYYTLAKNFGSEVARRGFTVITGGGPGLMEAANWGAREAQGQSIGCNIILPKEQKPNPYLDLWVEFKYFFVRKLMLAKYSYAFIVMPGGFGTLDEFFEVATLIQTGKMQGFPVILVGKDYWDGLLEFLKDPVFSAGNISASDLEFIKLCDDPREALDFITAAVVEKYGLKYVSRKKPWWFFGEQELGRSSHEKKR</sequence>
<accession>A0ABT6DMS2</accession>
<dbReference type="SUPFAM" id="SSF102405">
    <property type="entry name" value="MCP/YpsA-like"/>
    <property type="match status" value="1"/>
</dbReference>
<evidence type="ECO:0000256" key="1">
    <source>
        <dbReference type="ARBA" id="ARBA00000274"/>
    </source>
</evidence>
<dbReference type="EC" id="3.2.2.n1" evidence="2"/>
<dbReference type="Gene3D" id="3.40.50.450">
    <property type="match status" value="1"/>
</dbReference>
<dbReference type="Proteomes" id="UP001152321">
    <property type="component" value="Unassembled WGS sequence"/>
</dbReference>
<dbReference type="Pfam" id="PF03641">
    <property type="entry name" value="Lysine_decarbox"/>
    <property type="match status" value="1"/>
</dbReference>
<keyword evidence="2" id="KW-0378">Hydrolase</keyword>
<organism evidence="3 4">
    <name type="scientific">Bdellovibrio svalbardensis</name>
    <dbReference type="NCBI Taxonomy" id="2972972"/>
    <lineage>
        <taxon>Bacteria</taxon>
        <taxon>Pseudomonadati</taxon>
        <taxon>Bdellovibrionota</taxon>
        <taxon>Bdellovibrionia</taxon>
        <taxon>Bdellovibrionales</taxon>
        <taxon>Pseudobdellovibrionaceae</taxon>
        <taxon>Bdellovibrio</taxon>
    </lineage>
</organism>
<dbReference type="InterPro" id="IPR031100">
    <property type="entry name" value="LOG_fam"/>
</dbReference>
<evidence type="ECO:0000313" key="4">
    <source>
        <dbReference type="Proteomes" id="UP001152321"/>
    </source>
</evidence>
<dbReference type="InterPro" id="IPR005269">
    <property type="entry name" value="LOG"/>
</dbReference>
<name>A0ABT6DMS2_9BACT</name>
<dbReference type="NCBIfam" id="TIGR00730">
    <property type="entry name" value="Rossman fold protein, TIGR00730 family"/>
    <property type="match status" value="1"/>
</dbReference>
<proteinExistence type="inferred from homology"/>
<keyword evidence="2" id="KW-0203">Cytokinin biosynthesis</keyword>
<dbReference type="RefSeq" id="WP_277579650.1">
    <property type="nucleotide sequence ID" value="NZ_JANRMI010000006.1"/>
</dbReference>
<dbReference type="PANTHER" id="PTHR43393">
    <property type="entry name" value="CYTOKININ RIBOSIDE 5'-MONOPHOSPHATE PHOSPHORIBOHYDROLASE"/>
    <property type="match status" value="1"/>
</dbReference>
<evidence type="ECO:0000313" key="3">
    <source>
        <dbReference type="EMBL" id="MDG0818174.1"/>
    </source>
</evidence>
<comment type="caution">
    <text evidence="3">The sequence shown here is derived from an EMBL/GenBank/DDBJ whole genome shotgun (WGS) entry which is preliminary data.</text>
</comment>
<keyword evidence="4" id="KW-1185">Reference proteome</keyword>
<reference evidence="3" key="1">
    <citation type="submission" date="2022-08" db="EMBL/GenBank/DDBJ databases">
        <title>Novel Bdellovibrio Species Isolated from Svalbard: Designation Bdellovibrio svalbardensis.</title>
        <authorList>
            <person name="Mitchell R.J."/>
            <person name="Choi S.Y."/>
        </authorList>
    </citation>
    <scope>NUCLEOTIDE SEQUENCE</scope>
    <source>
        <strain evidence="3">PAP01</strain>
    </source>
</reference>
<comment type="similarity">
    <text evidence="2">Belongs to the LOG family.</text>
</comment>
<protein>
    <recommendedName>
        <fullName evidence="2">Cytokinin riboside 5'-monophosphate phosphoribohydrolase</fullName>
        <ecNumber evidence="2">3.2.2.n1</ecNumber>
    </recommendedName>
</protein>